<accession>A0A3E1KC96</accession>
<dbReference type="GO" id="GO:0006355">
    <property type="term" value="P:regulation of DNA-templated transcription"/>
    <property type="evidence" value="ECO:0007669"/>
    <property type="project" value="InterPro"/>
</dbReference>
<name>A0A3E1KC96_9GAMM</name>
<evidence type="ECO:0000313" key="2">
    <source>
        <dbReference type="Proteomes" id="UP000260351"/>
    </source>
</evidence>
<dbReference type="AlphaFoldDB" id="A0A3E1KC96"/>
<proteinExistence type="predicted"/>
<dbReference type="EMBL" id="QUZK01000011">
    <property type="protein sequence ID" value="RFF32401.1"/>
    <property type="molecule type" value="Genomic_DNA"/>
</dbReference>
<dbReference type="InterPro" id="IPR010985">
    <property type="entry name" value="Ribbon_hlx_hlx"/>
</dbReference>
<dbReference type="RefSeq" id="WP_116649368.1">
    <property type="nucleotide sequence ID" value="NZ_QUZK01000011.1"/>
</dbReference>
<dbReference type="SUPFAM" id="SSF47598">
    <property type="entry name" value="Ribbon-helix-helix"/>
    <property type="match status" value="1"/>
</dbReference>
<protein>
    <submittedName>
        <fullName evidence="1">ChpI protein</fullName>
    </submittedName>
</protein>
<evidence type="ECO:0000313" key="1">
    <source>
        <dbReference type="EMBL" id="RFF32401.1"/>
    </source>
</evidence>
<dbReference type="OrthoDB" id="73061at2"/>
<comment type="caution">
    <text evidence="1">The sequence shown here is derived from an EMBL/GenBank/DDBJ whole genome shotgun (WGS) entry which is preliminary data.</text>
</comment>
<dbReference type="Gene3D" id="1.10.1220.10">
    <property type="entry name" value="Met repressor-like"/>
    <property type="match status" value="1"/>
</dbReference>
<sequence length="78" mass="8666">MKIAISLPDPVFQAAERFAKERGMARSQLVAEALEAYLAQHGAEAITAQLDQVYATQDSELDEAWTQVQSTLLQDEAW</sequence>
<dbReference type="Proteomes" id="UP000260351">
    <property type="component" value="Unassembled WGS sequence"/>
</dbReference>
<gene>
    <name evidence="1" type="ORF">DZC52_01580</name>
</gene>
<keyword evidence="2" id="KW-1185">Reference proteome</keyword>
<reference evidence="1 2" key="1">
    <citation type="submission" date="2018-08" db="EMBL/GenBank/DDBJ databases">
        <title>Wenzhouxiangella salilacus sp. nov., a novel bacterium isolated from a saline lake in Xinjiang Province, China.</title>
        <authorList>
            <person name="Han S."/>
        </authorList>
    </citation>
    <scope>NUCLEOTIDE SEQUENCE [LARGE SCALE GENOMIC DNA]</scope>
    <source>
        <strain evidence="1 2">XDB06</strain>
    </source>
</reference>
<dbReference type="CDD" id="cd22231">
    <property type="entry name" value="RHH_NikR_HicB-like"/>
    <property type="match status" value="1"/>
</dbReference>
<organism evidence="1 2">
    <name type="scientific">Wenzhouxiangella sediminis</name>
    <dbReference type="NCBI Taxonomy" id="1792836"/>
    <lineage>
        <taxon>Bacteria</taxon>
        <taxon>Pseudomonadati</taxon>
        <taxon>Pseudomonadota</taxon>
        <taxon>Gammaproteobacteria</taxon>
        <taxon>Chromatiales</taxon>
        <taxon>Wenzhouxiangellaceae</taxon>
        <taxon>Wenzhouxiangella</taxon>
    </lineage>
</organism>
<dbReference type="InterPro" id="IPR013321">
    <property type="entry name" value="Arc_rbn_hlx_hlx"/>
</dbReference>